<sequence length="368" mass="40219">MSVALIAHYLGPRLGIGQYLNRLLPPLVEELLSRDTKVKILASPNAFENTPTLQELADSVNILPPLDYSPAKRYGWVATRFNGYCAQAGVEALVWLSNPIVLPWHPPTIAVLHDVNEWKAANKYGDRIKTALRSLIYLDASIRFAQQIIVVSKATENDLLHFRPNPRLRQKLKTIPNGVDSALAKLPTVSIPAPTGPFLLSVGRIDPAAKRLPEAVALTTQLRELSGEPWELHLVGGMNTSTQARGEAFLKSIESLPWVQYHGHISDRILAQWYREATAVVFLSDREGFGLPIAEAASFGRFVVVSQGNQAGVEAGGSAIITVDPDQPREAAEKVMGGLKEKQLASISSNLPKWETAAMAYADGINEL</sequence>
<dbReference type="Pfam" id="PF13439">
    <property type="entry name" value="Glyco_transf_4"/>
    <property type="match status" value="1"/>
</dbReference>
<dbReference type="Pfam" id="PF13692">
    <property type="entry name" value="Glyco_trans_1_4"/>
    <property type="match status" value="1"/>
</dbReference>
<dbReference type="EC" id="2.4.-.-" evidence="3"/>
<evidence type="ECO:0000313" key="3">
    <source>
        <dbReference type="EMBL" id="AOY80748.1"/>
    </source>
</evidence>
<dbReference type="GO" id="GO:0009103">
    <property type="term" value="P:lipopolysaccharide biosynthetic process"/>
    <property type="evidence" value="ECO:0007669"/>
    <property type="project" value="TreeGrafter"/>
</dbReference>
<dbReference type="PANTHER" id="PTHR46401:SF2">
    <property type="entry name" value="GLYCOSYLTRANSFERASE WBBK-RELATED"/>
    <property type="match status" value="1"/>
</dbReference>
<proteinExistence type="predicted"/>
<keyword evidence="3" id="KW-0328">Glycosyltransferase</keyword>
<evidence type="ECO:0000313" key="4">
    <source>
        <dbReference type="Proteomes" id="UP000176944"/>
    </source>
</evidence>
<protein>
    <submittedName>
        <fullName evidence="3">Glycosyltransferase</fullName>
        <ecNumber evidence="3">2.4.-.-</ecNumber>
    </submittedName>
</protein>
<feature type="domain" description="Glycosyltransferase subfamily 4-like N-terminal" evidence="2">
    <location>
        <begin position="27"/>
        <end position="181"/>
    </location>
</feature>
<dbReference type="AlphaFoldDB" id="A0A1D9FZE0"/>
<dbReference type="InterPro" id="IPR028098">
    <property type="entry name" value="Glyco_trans_4-like_N"/>
</dbReference>
<evidence type="ECO:0000259" key="2">
    <source>
        <dbReference type="Pfam" id="PF13439"/>
    </source>
</evidence>
<evidence type="ECO:0000256" key="1">
    <source>
        <dbReference type="ARBA" id="ARBA00022679"/>
    </source>
</evidence>
<organism evidence="3 4">
    <name type="scientific">Moorena producens (strain JHB)</name>
    <dbReference type="NCBI Taxonomy" id="1454205"/>
    <lineage>
        <taxon>Bacteria</taxon>
        <taxon>Bacillati</taxon>
        <taxon>Cyanobacteriota</taxon>
        <taxon>Cyanophyceae</taxon>
        <taxon>Coleofasciculales</taxon>
        <taxon>Coleofasciculaceae</taxon>
        <taxon>Moorena</taxon>
    </lineage>
</organism>
<accession>A0A1D9FZE0</accession>
<dbReference type="SUPFAM" id="SSF53756">
    <property type="entry name" value="UDP-Glycosyltransferase/glycogen phosphorylase"/>
    <property type="match status" value="1"/>
</dbReference>
<dbReference type="Gene3D" id="3.40.50.2000">
    <property type="entry name" value="Glycogen Phosphorylase B"/>
    <property type="match status" value="2"/>
</dbReference>
<reference evidence="4" key="1">
    <citation type="submission" date="2016-10" db="EMBL/GenBank/DDBJ databases">
        <title>Comparative genomics uncovers the prolific and rare metabolic potential of the cyanobacterial genus Moorea.</title>
        <authorList>
            <person name="Leao T."/>
            <person name="Castelao G."/>
            <person name="Korobeynikov A."/>
            <person name="Monroe E.A."/>
            <person name="Podell S."/>
            <person name="Glukhov E."/>
            <person name="Allen E."/>
            <person name="Gerwick W.H."/>
            <person name="Gerwick L."/>
        </authorList>
    </citation>
    <scope>NUCLEOTIDE SEQUENCE [LARGE SCALE GENOMIC DNA]</scope>
    <source>
        <strain evidence="4">JHB</strain>
    </source>
</reference>
<dbReference type="Proteomes" id="UP000176944">
    <property type="component" value="Chromosome"/>
</dbReference>
<dbReference type="PANTHER" id="PTHR46401">
    <property type="entry name" value="GLYCOSYLTRANSFERASE WBBK-RELATED"/>
    <property type="match status" value="1"/>
</dbReference>
<name>A0A1D9FZE0_MOOP1</name>
<gene>
    <name evidence="3" type="ORF">BJP36_13325</name>
</gene>
<dbReference type="EMBL" id="CP017708">
    <property type="protein sequence ID" value="AOY80748.1"/>
    <property type="molecule type" value="Genomic_DNA"/>
</dbReference>
<keyword evidence="1 3" id="KW-0808">Transferase</keyword>
<dbReference type="GO" id="GO:0016757">
    <property type="term" value="F:glycosyltransferase activity"/>
    <property type="evidence" value="ECO:0007669"/>
    <property type="project" value="UniProtKB-KW"/>
</dbReference>